<dbReference type="EMBL" id="JAGTJJ010000050">
    <property type="protein sequence ID" value="MDC3987265.1"/>
    <property type="molecule type" value="Genomic_DNA"/>
</dbReference>
<dbReference type="Gene3D" id="2.160.20.80">
    <property type="entry name" value="E3 ubiquitin-protein ligase SopA"/>
    <property type="match status" value="1"/>
</dbReference>
<dbReference type="InterPro" id="IPR051082">
    <property type="entry name" value="Pentapeptide-BTB/POZ_domain"/>
</dbReference>
<reference evidence="3 4" key="1">
    <citation type="submission" date="2021-04" db="EMBL/GenBank/DDBJ databases">
        <title>Genome analysis of Polyangium sp.</title>
        <authorList>
            <person name="Li Y."/>
            <person name="Wang J."/>
        </authorList>
    </citation>
    <scope>NUCLEOTIDE SEQUENCE [LARGE SCALE GENOMIC DNA]</scope>
    <source>
        <strain evidence="3 4">SDU14</strain>
    </source>
</reference>
<dbReference type="EMBL" id="JAGTJJ010000017">
    <property type="protein sequence ID" value="MDC3983926.1"/>
    <property type="molecule type" value="Genomic_DNA"/>
</dbReference>
<dbReference type="InterPro" id="IPR001357">
    <property type="entry name" value="BRCT_dom"/>
</dbReference>
<dbReference type="PANTHER" id="PTHR14136">
    <property type="entry name" value="BTB_POZ DOMAIN-CONTAINING PROTEIN KCTD9"/>
    <property type="match status" value="1"/>
</dbReference>
<dbReference type="SUPFAM" id="SSF141571">
    <property type="entry name" value="Pentapeptide repeat-like"/>
    <property type="match status" value="1"/>
</dbReference>
<dbReference type="Gene3D" id="2.130.10.10">
    <property type="entry name" value="YVTN repeat-like/Quinoprotein amine dehydrogenase"/>
    <property type="match status" value="1"/>
</dbReference>
<evidence type="ECO:0000259" key="1">
    <source>
        <dbReference type="PROSITE" id="PS50172"/>
    </source>
</evidence>
<dbReference type="InterPro" id="IPR036420">
    <property type="entry name" value="BRCT_dom_sf"/>
</dbReference>
<comment type="caution">
    <text evidence="3">The sequence shown here is derived from an EMBL/GenBank/DDBJ whole genome shotgun (WGS) entry which is preliminary data.</text>
</comment>
<gene>
    <name evidence="2" type="ORF">KEG57_25680</name>
    <name evidence="3" type="ORF">KEG57_42750</name>
</gene>
<sequence length="826" mass="88032">MLGECNFVGSDLYDVSIRSYREWTRDEAERRALALGPNIETAVRFFDEEGPFVEARFHVKSIHPDAPIAWDHGFVVRLFDEAVLECEAPAGETFGYECTPLAREIQTLWKMKFEFDKKKKLPVLVADVLVKQRGSGRNRNPMGDTAEFVAFLPKRLAPNISKLGHFASRAWSGPTWRQCEDEPRTKRPRFAHVFPVRRSFVLGTSLESAIGIVPRAEGGVYVLTPLLLAAVSRNGEVTPVFEVGAVSGGAVAKSIAVDSAGNVWIGTAKGLVLRERSGEVTRFGAKHGIKSAVGVAIGPDGRVFAGGKDGLFVRTEAGGSWSLVHPDLEGEDIRTVHAGEDGTIWATSLRYVWRVRPDGTLDKMGSRQGIGSIRHVIPLPDGSAWVIPTLGAVVRVAATAPSATPCPIAQNLAPEGVWEGVVRKNGASVLVTGTAHVLRIEEDAAPRCFVFENTCEALREENIWVPYVCLSHEGDVFVATAMGLSIARAEDLAAATQTTPLNADLPHFAHIEPVRLQPGSDEASGGDVVDFQGKNVVLTGTLGTMMRAEAEKLLVAHGAVLSDSVGKKTDYLIAGAKAGSKLAKAEQLGVKVLGEDALVALKQGKAAPAAKAEAKEAKPAKAPPRKEAADLARLFPLSDQPGAPAGNLERGLMRSLAESSVPMTPAQWKKLVAKHKKFLDAGGAGGVFHSLEASGLVMAVYAGGSGGKRDDQASLQRHRLPPDFDAKKARLPWASGCSMIAEKVDFSGADLSHGNYTDSFMAGARFDGAKLAGSDFSRTDFTGASFRDADLSGADFEHCDLRGADFTGAKLAGARFPGAKLDGVIV</sequence>
<dbReference type="Pfam" id="PF00533">
    <property type="entry name" value="BRCT"/>
    <property type="match status" value="1"/>
</dbReference>
<name>A0A9X3XD92_9BACT</name>
<proteinExistence type="predicted"/>
<evidence type="ECO:0000313" key="4">
    <source>
        <dbReference type="Proteomes" id="UP001151081"/>
    </source>
</evidence>
<evidence type="ECO:0000313" key="3">
    <source>
        <dbReference type="EMBL" id="MDC3987265.1"/>
    </source>
</evidence>
<dbReference type="AlphaFoldDB" id="A0A9X3XD92"/>
<dbReference type="InterPro" id="IPR015943">
    <property type="entry name" value="WD40/YVTN_repeat-like_dom_sf"/>
</dbReference>
<accession>A0A9X3XD92</accession>
<dbReference type="Pfam" id="PF00805">
    <property type="entry name" value="Pentapeptide"/>
    <property type="match status" value="2"/>
</dbReference>
<dbReference type="SMART" id="SM00292">
    <property type="entry name" value="BRCT"/>
    <property type="match status" value="1"/>
</dbReference>
<evidence type="ECO:0000313" key="2">
    <source>
        <dbReference type="EMBL" id="MDC3983926.1"/>
    </source>
</evidence>
<dbReference type="SUPFAM" id="SSF63829">
    <property type="entry name" value="Calcium-dependent phosphotriesterase"/>
    <property type="match status" value="1"/>
</dbReference>
<dbReference type="InterPro" id="IPR001646">
    <property type="entry name" value="5peptide_repeat"/>
</dbReference>
<feature type="domain" description="BRCT" evidence="1">
    <location>
        <begin position="531"/>
        <end position="598"/>
    </location>
</feature>
<dbReference type="SUPFAM" id="SSF52113">
    <property type="entry name" value="BRCT domain"/>
    <property type="match status" value="1"/>
</dbReference>
<keyword evidence="4" id="KW-1185">Reference proteome</keyword>
<dbReference type="RefSeq" id="WP_272458864.1">
    <property type="nucleotide sequence ID" value="NZ_JAGTJJ010000017.1"/>
</dbReference>
<dbReference type="Proteomes" id="UP001151081">
    <property type="component" value="Unassembled WGS sequence"/>
</dbReference>
<protein>
    <submittedName>
        <fullName evidence="3">Pentapeptide repeat-containing protein</fullName>
    </submittedName>
</protein>
<dbReference type="CDD" id="cd17748">
    <property type="entry name" value="BRCT_DNA_ligase_like"/>
    <property type="match status" value="1"/>
</dbReference>
<dbReference type="PANTHER" id="PTHR14136:SF17">
    <property type="entry name" value="BTB_POZ DOMAIN-CONTAINING PROTEIN KCTD9"/>
    <property type="match status" value="1"/>
</dbReference>
<dbReference type="Gene3D" id="3.40.50.10190">
    <property type="entry name" value="BRCT domain"/>
    <property type="match status" value="1"/>
</dbReference>
<dbReference type="PROSITE" id="PS50172">
    <property type="entry name" value="BRCT"/>
    <property type="match status" value="1"/>
</dbReference>
<organism evidence="3 4">
    <name type="scientific">Polyangium jinanense</name>
    <dbReference type="NCBI Taxonomy" id="2829994"/>
    <lineage>
        <taxon>Bacteria</taxon>
        <taxon>Pseudomonadati</taxon>
        <taxon>Myxococcota</taxon>
        <taxon>Polyangia</taxon>
        <taxon>Polyangiales</taxon>
        <taxon>Polyangiaceae</taxon>
        <taxon>Polyangium</taxon>
    </lineage>
</organism>